<evidence type="ECO:0000256" key="4">
    <source>
        <dbReference type="ARBA" id="ARBA00022729"/>
    </source>
</evidence>
<dbReference type="InterPro" id="IPR013355">
    <property type="entry name" value="Pilus_4_PilQ"/>
</dbReference>
<feature type="domain" description="Secretin/TonB short N-terminal" evidence="8">
    <location>
        <begin position="53"/>
        <end position="101"/>
    </location>
</feature>
<dbReference type="STRING" id="910964.GEAM_3421"/>
<name>A0A085G563_EWIA3</name>
<dbReference type="InterPro" id="IPR051808">
    <property type="entry name" value="Type_IV_pilus_biogenesis"/>
</dbReference>
<dbReference type="InterPro" id="IPR001775">
    <property type="entry name" value="GspD/PilQ"/>
</dbReference>
<dbReference type="PANTHER" id="PTHR30604:SF1">
    <property type="entry name" value="DNA UTILIZATION PROTEIN HOFQ"/>
    <property type="match status" value="1"/>
</dbReference>
<evidence type="ECO:0000256" key="3">
    <source>
        <dbReference type="ARBA" id="ARBA00022448"/>
    </source>
</evidence>
<sequence>MNRVKGAVGGIFLCFALLISVPGRATASMPITLEFQNAPLTLILQALADHQQMNLVTAPGVQGNLSVRLSDVPWQQALDIILQMGNVTSYRQGNVLMVSPAADPAQLRLKKEQESQDELRQRPLTSMTLALHNADATETAASLNGQKGSLLTERGLASADIRTNTILVRDTQQALDAVAPWVKEMDLPLQQVQLAAHIVTMNSESLRELGVRWGFSGDHAVTKSVRMNNFTMGLPVDNPAFTAGFNLAHISGRILDLELTALEQENQVEIIASPRLLTAHMQTASIKQGSEIPYQVSSGGRGRTSIEFKEAVLGMEVTPKIQRNGNITLTLHISQNMPGKTVKQSEGEALAIDKQEIKTQVTVKDGETVVLGGIFQRHHQNTQSKVPLLGDIPLVGSLFKHQAKNQKRRELVIFITPTLINSQ</sequence>
<evidence type="ECO:0000259" key="8">
    <source>
        <dbReference type="SMART" id="SM00965"/>
    </source>
</evidence>
<dbReference type="Pfam" id="PF03958">
    <property type="entry name" value="Secretin_N"/>
    <property type="match status" value="1"/>
</dbReference>
<protein>
    <submittedName>
        <fullName evidence="9">PilQ family type IV pilus biogenesis protein</fullName>
    </submittedName>
</protein>
<dbReference type="Gene3D" id="3.30.1370.130">
    <property type="match status" value="1"/>
</dbReference>
<dbReference type="InterPro" id="IPR004846">
    <property type="entry name" value="T2SS/T3SS_dom"/>
</dbReference>
<evidence type="ECO:0000313" key="9">
    <source>
        <dbReference type="EMBL" id="KFC78858.1"/>
    </source>
</evidence>
<dbReference type="InterPro" id="IPR038591">
    <property type="entry name" value="NolW-like_sf"/>
</dbReference>
<keyword evidence="6" id="KW-0998">Cell outer membrane</keyword>
<dbReference type="EMBL" id="JMPJ01000066">
    <property type="protein sequence ID" value="KFC78858.1"/>
    <property type="molecule type" value="Genomic_DNA"/>
</dbReference>
<dbReference type="PRINTS" id="PR00811">
    <property type="entry name" value="BCTERIALGSPD"/>
</dbReference>
<keyword evidence="3 7" id="KW-0813">Transport</keyword>
<comment type="subcellular location">
    <subcellularLocation>
        <location evidence="1 7">Cell outer membrane</location>
    </subcellularLocation>
</comment>
<gene>
    <name evidence="9" type="primary">pilQ</name>
    <name evidence="9" type="ORF">GEAM_3421</name>
</gene>
<organism evidence="9 10">
    <name type="scientific">Ewingella americana (strain ATCC 33852 / DSM 4580 / CCUG 14506 / JCM 5911 / LMG 7869 / NCTC 12157 / CDC 1468-78)</name>
    <dbReference type="NCBI Taxonomy" id="910964"/>
    <lineage>
        <taxon>Bacteria</taxon>
        <taxon>Pseudomonadati</taxon>
        <taxon>Pseudomonadota</taxon>
        <taxon>Gammaproteobacteria</taxon>
        <taxon>Enterobacterales</taxon>
        <taxon>Yersiniaceae</taxon>
        <taxon>Ewingella</taxon>
    </lineage>
</organism>
<dbReference type="PRINTS" id="PR01032">
    <property type="entry name" value="PHAGEIV"/>
</dbReference>
<keyword evidence="5" id="KW-0472">Membrane</keyword>
<comment type="caution">
    <text evidence="9">The sequence shown here is derived from an EMBL/GenBank/DDBJ whole genome shotgun (WGS) entry which is preliminary data.</text>
</comment>
<evidence type="ECO:0000256" key="1">
    <source>
        <dbReference type="ARBA" id="ARBA00004442"/>
    </source>
</evidence>
<evidence type="ECO:0000313" key="10">
    <source>
        <dbReference type="Proteomes" id="UP000028640"/>
    </source>
</evidence>
<keyword evidence="4" id="KW-0732">Signal</keyword>
<accession>A0A085G563</accession>
<dbReference type="Gene3D" id="3.30.1370.120">
    <property type="match status" value="1"/>
</dbReference>
<dbReference type="NCBIfam" id="TIGR02515">
    <property type="entry name" value="IV_pilus_PilQ"/>
    <property type="match status" value="1"/>
</dbReference>
<comment type="similarity">
    <text evidence="2">Belongs to the bacterial secretin family. PilQ subfamily.</text>
</comment>
<dbReference type="NCBIfam" id="NF010083">
    <property type="entry name" value="PRK13568.1"/>
    <property type="match status" value="1"/>
</dbReference>
<dbReference type="eggNOG" id="COG4796">
    <property type="taxonomic scope" value="Bacteria"/>
</dbReference>
<evidence type="ECO:0000256" key="7">
    <source>
        <dbReference type="RuleBase" id="RU004004"/>
    </source>
</evidence>
<evidence type="ECO:0000256" key="5">
    <source>
        <dbReference type="ARBA" id="ARBA00023136"/>
    </source>
</evidence>
<dbReference type="GO" id="GO:0009279">
    <property type="term" value="C:cell outer membrane"/>
    <property type="evidence" value="ECO:0007669"/>
    <property type="project" value="UniProtKB-SubCell"/>
</dbReference>
<dbReference type="InterPro" id="IPR011662">
    <property type="entry name" value="Secretin/TonB_short_N"/>
</dbReference>
<proteinExistence type="inferred from homology"/>
<evidence type="ECO:0000256" key="6">
    <source>
        <dbReference type="ARBA" id="ARBA00023237"/>
    </source>
</evidence>
<dbReference type="PROSITE" id="PS00875">
    <property type="entry name" value="T2SP_D"/>
    <property type="match status" value="1"/>
</dbReference>
<evidence type="ECO:0000256" key="2">
    <source>
        <dbReference type="ARBA" id="ARBA00006304"/>
    </source>
</evidence>
<dbReference type="InterPro" id="IPR004845">
    <property type="entry name" value="T2SS_GspD_CS"/>
</dbReference>
<dbReference type="OrthoDB" id="9775455at2"/>
<dbReference type="AlphaFoldDB" id="A0A085G563"/>
<dbReference type="Proteomes" id="UP000028640">
    <property type="component" value="Unassembled WGS sequence"/>
</dbReference>
<dbReference type="GeneID" id="78382043"/>
<reference evidence="9 10" key="1">
    <citation type="submission" date="2014-05" db="EMBL/GenBank/DDBJ databases">
        <title>ATOL: Assembling a taxonomically balanced genome-scale reconstruction of the evolutionary history of the Enterobacteriaceae.</title>
        <authorList>
            <person name="Plunkett G.III."/>
            <person name="Neeno-Eckwall E.C."/>
            <person name="Glasner J.D."/>
            <person name="Perna N.T."/>
        </authorList>
    </citation>
    <scope>NUCLEOTIDE SEQUENCE [LARGE SCALE GENOMIC DNA]</scope>
    <source>
        <strain evidence="9 10">ATCC 33852</strain>
    </source>
</reference>
<dbReference type="InterPro" id="IPR005644">
    <property type="entry name" value="NolW-like"/>
</dbReference>
<dbReference type="SMART" id="SM00965">
    <property type="entry name" value="STN"/>
    <property type="match status" value="1"/>
</dbReference>
<dbReference type="Pfam" id="PF00263">
    <property type="entry name" value="Secretin"/>
    <property type="match status" value="1"/>
</dbReference>
<keyword evidence="10" id="KW-1185">Reference proteome</keyword>
<dbReference type="PANTHER" id="PTHR30604">
    <property type="entry name" value="PROTEIN TRANSPORT PROTEIN HOFQ"/>
    <property type="match status" value="1"/>
</dbReference>
<dbReference type="GO" id="GO:0009306">
    <property type="term" value="P:protein secretion"/>
    <property type="evidence" value="ECO:0007669"/>
    <property type="project" value="InterPro"/>
</dbReference>
<dbReference type="RefSeq" id="WP_034793825.1">
    <property type="nucleotide sequence ID" value="NZ_JMPJ01000066.1"/>
</dbReference>